<dbReference type="InterPro" id="IPR003613">
    <property type="entry name" value="Ubox_domain"/>
</dbReference>
<dbReference type="Gene3D" id="3.40.50.620">
    <property type="entry name" value="HUPs"/>
    <property type="match status" value="1"/>
</dbReference>
<dbReference type="InterPro" id="IPR013083">
    <property type="entry name" value="Znf_RING/FYVE/PHD"/>
</dbReference>
<keyword evidence="7" id="KW-0418">Kinase</keyword>
<dbReference type="CDD" id="cd01989">
    <property type="entry name" value="USP_STK_Ubox_N"/>
    <property type="match status" value="1"/>
</dbReference>
<dbReference type="Gene3D" id="3.30.200.20">
    <property type="entry name" value="Phosphorylase Kinase, domain 1"/>
    <property type="match status" value="1"/>
</dbReference>
<dbReference type="InterPro" id="IPR014729">
    <property type="entry name" value="Rossmann-like_a/b/a_fold"/>
</dbReference>
<keyword evidence="9 10" id="KW-0067">ATP-binding</keyword>
<dbReference type="Pfam" id="PF04564">
    <property type="entry name" value="U-box"/>
    <property type="match status" value="1"/>
</dbReference>
<name>A0AA41VVZ0_PAPNU</name>
<dbReference type="AlphaFoldDB" id="A0AA41VVZ0"/>
<keyword evidence="5" id="KW-0808">Transferase</keyword>
<protein>
    <recommendedName>
        <fullName evidence="3">RING-type E3 ubiquitin transferase</fullName>
        <ecNumber evidence="3">2.3.2.27</ecNumber>
    </recommendedName>
</protein>
<dbReference type="Proteomes" id="UP001177140">
    <property type="component" value="Unassembled WGS sequence"/>
</dbReference>
<dbReference type="InterPro" id="IPR008271">
    <property type="entry name" value="Ser/Thr_kinase_AS"/>
</dbReference>
<evidence type="ECO:0000256" key="3">
    <source>
        <dbReference type="ARBA" id="ARBA00012483"/>
    </source>
</evidence>
<evidence type="ECO:0000256" key="9">
    <source>
        <dbReference type="ARBA" id="ARBA00022840"/>
    </source>
</evidence>
<dbReference type="SUPFAM" id="SSF56112">
    <property type="entry name" value="Protein kinase-like (PK-like)"/>
    <property type="match status" value="1"/>
</dbReference>
<dbReference type="GO" id="GO:0016567">
    <property type="term" value="P:protein ubiquitination"/>
    <property type="evidence" value="ECO:0007669"/>
    <property type="project" value="InterPro"/>
</dbReference>
<feature type="region of interest" description="Disordered" evidence="11">
    <location>
        <begin position="182"/>
        <end position="250"/>
    </location>
</feature>
<dbReference type="GO" id="GO:0005524">
    <property type="term" value="F:ATP binding"/>
    <property type="evidence" value="ECO:0007669"/>
    <property type="project" value="UniProtKB-UniRule"/>
</dbReference>
<gene>
    <name evidence="14" type="ORF">MKW94_028750</name>
</gene>
<evidence type="ECO:0000313" key="14">
    <source>
        <dbReference type="EMBL" id="MCL7048422.1"/>
    </source>
</evidence>
<dbReference type="PROSITE" id="PS00107">
    <property type="entry name" value="PROTEIN_KINASE_ATP"/>
    <property type="match status" value="1"/>
</dbReference>
<dbReference type="InterPro" id="IPR051348">
    <property type="entry name" value="U-box_ubiquitin_ligases"/>
</dbReference>
<dbReference type="GO" id="GO:0061630">
    <property type="term" value="F:ubiquitin protein ligase activity"/>
    <property type="evidence" value="ECO:0007669"/>
    <property type="project" value="UniProtKB-EC"/>
</dbReference>
<feature type="binding site" evidence="10">
    <location>
        <position position="488"/>
    </location>
    <ligand>
        <name>ATP</name>
        <dbReference type="ChEBI" id="CHEBI:30616"/>
    </ligand>
</feature>
<keyword evidence="15" id="KW-1185">Reference proteome</keyword>
<feature type="region of interest" description="Disordered" evidence="11">
    <location>
        <begin position="412"/>
        <end position="433"/>
    </location>
</feature>
<dbReference type="GO" id="GO:0004674">
    <property type="term" value="F:protein serine/threonine kinase activity"/>
    <property type="evidence" value="ECO:0007669"/>
    <property type="project" value="UniProtKB-KW"/>
</dbReference>
<keyword evidence="6 10" id="KW-0547">Nucleotide-binding</keyword>
<dbReference type="InterPro" id="IPR011009">
    <property type="entry name" value="Kinase-like_dom_sf"/>
</dbReference>
<dbReference type="Gene3D" id="1.10.510.10">
    <property type="entry name" value="Transferase(Phosphotransferase) domain 1"/>
    <property type="match status" value="1"/>
</dbReference>
<feature type="domain" description="U-box" evidence="13">
    <location>
        <begin position="745"/>
        <end position="816"/>
    </location>
</feature>
<evidence type="ECO:0000256" key="5">
    <source>
        <dbReference type="ARBA" id="ARBA00022679"/>
    </source>
</evidence>
<feature type="compositionally biased region" description="Polar residues" evidence="11">
    <location>
        <begin position="302"/>
        <end position="312"/>
    </location>
</feature>
<dbReference type="SUPFAM" id="SSF52402">
    <property type="entry name" value="Adenine nucleotide alpha hydrolases-like"/>
    <property type="match status" value="1"/>
</dbReference>
<dbReference type="PANTHER" id="PTHR45647:SF15">
    <property type="entry name" value="U-BOX DOMAIN-CONTAINING PROTEIN 35"/>
    <property type="match status" value="1"/>
</dbReference>
<feature type="compositionally biased region" description="Polar residues" evidence="11">
    <location>
        <begin position="234"/>
        <end position="249"/>
    </location>
</feature>
<evidence type="ECO:0000256" key="6">
    <source>
        <dbReference type="ARBA" id="ARBA00022741"/>
    </source>
</evidence>
<evidence type="ECO:0000256" key="7">
    <source>
        <dbReference type="ARBA" id="ARBA00022777"/>
    </source>
</evidence>
<dbReference type="PANTHER" id="PTHR45647">
    <property type="entry name" value="OS02G0152300 PROTEIN"/>
    <property type="match status" value="1"/>
</dbReference>
<sequence length="816" mass="91350">MEGMEIHETGHGHPIITPSSNTVVIAVNTSRRGVYPIGWALKKFLTEGRNEFKMLHVRPCVTSIPTPMGNYIPLSQVRDEVASAYKMEVEAKTRRMLIPFEQIFTERKVMVEVVIIESDDAAEAISAEIAKYSNTELVIGTSSSGMFSRKNKNLASRISECAPSCCTVYVISKGKLATVRPSGTNRLIKHNNSDVKSNSSGSNKDENSDTVSTSDNIGTIMYERTDTSSSSGSDRNFSLQTDQEGSMDSYSPIKYPTIDVQRFQALSTINQTLLNTKPSLHHLSDPSVDESRDGRYRSFQTEYPSRYSDQPASSDVPQKSSSSDDQQVDINFELERLRVEIRHVRGMFAVAQSETINASRQLKTLTKRRTEESAKLKETNLREEKARELASDEEEKCEAAKKELELVMERTKNESLRRKDAESKAARDTNEKQKFEKALGDPGDKYMKYKWEDIVSATSSFSENLKLGTGAFGTVYKCNLQNITAAVKVLHSNEGQRNKEFQQELEILSKIRHPHLLLLLGACPEQGCLVYEYMENGNLEDRLFQKNNTPPMPWFDRYRVAWEVASALLFLHTSKPTPIIHRDLKPANILLDHNFVSKIGDVGLSTWLPSVNSAVSATYTETDLVGTLCYIDPEYQRSGSISPKSDVYAFGMVILQLLTAKPALALAYSVETALEDGNLAELLDPKAGTWPIEETRELALLGMNCVELSSCDRPDLESAVLPFLEKLKGIADKANRKFSHSVQSAPANHFICPILQDVMENPCVASDGYTYDRKAIENWLSENDKSPMINMPLPDMNLTPNYSLLAAIMEWKSKVQ</sequence>
<evidence type="ECO:0000313" key="15">
    <source>
        <dbReference type="Proteomes" id="UP001177140"/>
    </source>
</evidence>
<dbReference type="SMART" id="SM00220">
    <property type="entry name" value="S_TKc"/>
    <property type="match status" value="1"/>
</dbReference>
<evidence type="ECO:0000256" key="4">
    <source>
        <dbReference type="ARBA" id="ARBA00022527"/>
    </source>
</evidence>
<dbReference type="CDD" id="cd16655">
    <property type="entry name" value="RING-Ubox_WDSUB1-like"/>
    <property type="match status" value="1"/>
</dbReference>
<comment type="pathway">
    <text evidence="2">Protein modification; protein ubiquitination.</text>
</comment>
<keyword evidence="8" id="KW-0833">Ubl conjugation pathway</keyword>
<evidence type="ECO:0000256" key="10">
    <source>
        <dbReference type="PROSITE-ProRule" id="PRU10141"/>
    </source>
</evidence>
<dbReference type="PROSITE" id="PS00108">
    <property type="entry name" value="PROTEIN_KINASE_ST"/>
    <property type="match status" value="1"/>
</dbReference>
<dbReference type="Gene3D" id="3.30.40.10">
    <property type="entry name" value="Zinc/RING finger domain, C3HC4 (zinc finger)"/>
    <property type="match status" value="1"/>
</dbReference>
<evidence type="ECO:0000256" key="2">
    <source>
        <dbReference type="ARBA" id="ARBA00004906"/>
    </source>
</evidence>
<feature type="domain" description="Protein kinase" evidence="12">
    <location>
        <begin position="461"/>
        <end position="724"/>
    </location>
</feature>
<keyword evidence="4" id="KW-0723">Serine/threonine-protein kinase</keyword>
<evidence type="ECO:0000256" key="11">
    <source>
        <dbReference type="SAM" id="MobiDB-lite"/>
    </source>
</evidence>
<evidence type="ECO:0000259" key="12">
    <source>
        <dbReference type="PROSITE" id="PS50011"/>
    </source>
</evidence>
<comment type="catalytic activity">
    <reaction evidence="1">
        <text>S-ubiquitinyl-[E2 ubiquitin-conjugating enzyme]-L-cysteine + [acceptor protein]-L-lysine = [E2 ubiquitin-conjugating enzyme]-L-cysteine + N(6)-ubiquitinyl-[acceptor protein]-L-lysine.</text>
        <dbReference type="EC" id="2.3.2.27"/>
    </reaction>
</comment>
<dbReference type="EMBL" id="JAJJMA010304387">
    <property type="protein sequence ID" value="MCL7048422.1"/>
    <property type="molecule type" value="Genomic_DNA"/>
</dbReference>
<dbReference type="EC" id="2.3.2.27" evidence="3"/>
<dbReference type="Pfam" id="PF07714">
    <property type="entry name" value="PK_Tyr_Ser-Thr"/>
    <property type="match status" value="1"/>
</dbReference>
<dbReference type="PROSITE" id="PS51698">
    <property type="entry name" value="U_BOX"/>
    <property type="match status" value="1"/>
</dbReference>
<dbReference type="InterPro" id="IPR000719">
    <property type="entry name" value="Prot_kinase_dom"/>
</dbReference>
<reference evidence="14" key="1">
    <citation type="submission" date="2022-03" db="EMBL/GenBank/DDBJ databases">
        <title>A functionally conserved STORR gene fusion in Papaver species that diverged 16.8 million years ago.</title>
        <authorList>
            <person name="Catania T."/>
        </authorList>
    </citation>
    <scope>NUCLEOTIDE SEQUENCE</scope>
    <source>
        <strain evidence="14">S-191538</strain>
    </source>
</reference>
<dbReference type="SMART" id="SM00504">
    <property type="entry name" value="Ubox"/>
    <property type="match status" value="1"/>
</dbReference>
<dbReference type="PROSITE" id="PS50011">
    <property type="entry name" value="PROTEIN_KINASE_DOM"/>
    <property type="match status" value="1"/>
</dbReference>
<dbReference type="InterPro" id="IPR017441">
    <property type="entry name" value="Protein_kinase_ATP_BS"/>
</dbReference>
<dbReference type="InterPro" id="IPR001245">
    <property type="entry name" value="Ser-Thr/Tyr_kinase_cat_dom"/>
</dbReference>
<feature type="compositionally biased region" description="Low complexity" evidence="11">
    <location>
        <begin position="313"/>
        <end position="327"/>
    </location>
</feature>
<feature type="region of interest" description="Disordered" evidence="11">
    <location>
        <begin position="302"/>
        <end position="327"/>
    </location>
</feature>
<organism evidence="14 15">
    <name type="scientific">Papaver nudicaule</name>
    <name type="common">Iceland poppy</name>
    <dbReference type="NCBI Taxonomy" id="74823"/>
    <lineage>
        <taxon>Eukaryota</taxon>
        <taxon>Viridiplantae</taxon>
        <taxon>Streptophyta</taxon>
        <taxon>Embryophyta</taxon>
        <taxon>Tracheophyta</taxon>
        <taxon>Spermatophyta</taxon>
        <taxon>Magnoliopsida</taxon>
        <taxon>Ranunculales</taxon>
        <taxon>Papaveraceae</taxon>
        <taxon>Papaveroideae</taxon>
        <taxon>Papaver</taxon>
    </lineage>
</organism>
<evidence type="ECO:0000256" key="8">
    <source>
        <dbReference type="ARBA" id="ARBA00022786"/>
    </source>
</evidence>
<evidence type="ECO:0000259" key="13">
    <source>
        <dbReference type="PROSITE" id="PS51698"/>
    </source>
</evidence>
<dbReference type="SUPFAM" id="SSF57850">
    <property type="entry name" value="RING/U-box"/>
    <property type="match status" value="1"/>
</dbReference>
<accession>A0AA41VVZ0</accession>
<comment type="caution">
    <text evidence="14">The sequence shown here is derived from an EMBL/GenBank/DDBJ whole genome shotgun (WGS) entry which is preliminary data.</text>
</comment>
<evidence type="ECO:0000256" key="1">
    <source>
        <dbReference type="ARBA" id="ARBA00000900"/>
    </source>
</evidence>
<proteinExistence type="predicted"/>